<reference evidence="4 5" key="1">
    <citation type="submission" date="2019-06" db="EMBL/GenBank/DDBJ databases">
        <title>Sorghum-associated microbial communities from plants grown in Nebraska, USA.</title>
        <authorList>
            <person name="Schachtman D."/>
        </authorList>
    </citation>
    <scope>NUCLEOTIDE SEQUENCE [LARGE SCALE GENOMIC DNA]</scope>
    <source>
        <strain evidence="4 5">1225</strain>
    </source>
</reference>
<evidence type="ECO:0000259" key="2">
    <source>
        <dbReference type="Pfam" id="PF00501"/>
    </source>
</evidence>
<dbReference type="InterPro" id="IPR045851">
    <property type="entry name" value="AMP-bd_C_sf"/>
</dbReference>
<dbReference type="SUPFAM" id="SSF56801">
    <property type="entry name" value="Acetyl-CoA synthetase-like"/>
    <property type="match status" value="1"/>
</dbReference>
<dbReference type="Pfam" id="PF00501">
    <property type="entry name" value="AMP-binding"/>
    <property type="match status" value="1"/>
</dbReference>
<sequence length="558" mass="61983">MNCERILSALDTHARDRSNEPFLTLIKGESRVDYSFSDFRVQSLRFANSYHKAGIRPGRVVFIVLRHCAELYFSFVGAMYHGAIPSFLPFPTPKQDADLYWAAHEELFKLVQPDAIITYSENIGAIRAACGDLNVSIIDIADLDISTAAEPSGREGYDDIAFLQHSSGTTGLKKGVMLSYGKIATQIQSYSAAIGLGPRDTIVSWLPLYHDMGLIACMITPITVGARLVSIDAFEWVSRPASLLEAIETYGGNFTWMPNFAFNLIAQTWRPKNEKLPDLSSLKGLISCSEPCKAETFERFYSTFANCGLRNEALRTCYAMAETVFAVTQSSTETTPRILHIDRHLLETEEKIALLDSNSEHAATFLSNGPAINGLKLRLKTQAGYEYDQANSHRSGEIQIAGTFLFDGYYLNAAATDSAMDGEFYSTGDIGFFHEGELYICGRAKEMLIVNGRNYYANDIEEAVNSVENLKRGRNVAFAVFEPRTQSEVAIVVAETEITDKQARLNLQSSIKSTVFSRLELTLQKVVLVEPGWLVKTTSGKISRKENLNRYLATQNIA</sequence>
<feature type="domain" description="AMP-dependent synthetase/ligase" evidence="2">
    <location>
        <begin position="12"/>
        <end position="410"/>
    </location>
</feature>
<keyword evidence="4" id="KW-0436">Ligase</keyword>
<dbReference type="Gene3D" id="3.30.300.30">
    <property type="match status" value="1"/>
</dbReference>
<feature type="domain" description="AMP-binding enzyme C-terminal" evidence="3">
    <location>
        <begin position="446"/>
        <end position="553"/>
    </location>
</feature>
<dbReference type="GO" id="GO:0070566">
    <property type="term" value="F:adenylyltransferase activity"/>
    <property type="evidence" value="ECO:0007669"/>
    <property type="project" value="TreeGrafter"/>
</dbReference>
<dbReference type="GO" id="GO:0006633">
    <property type="term" value="P:fatty acid biosynthetic process"/>
    <property type="evidence" value="ECO:0007669"/>
    <property type="project" value="TreeGrafter"/>
</dbReference>
<comment type="caution">
    <text evidence="4">The sequence shown here is derived from an EMBL/GenBank/DDBJ whole genome shotgun (WGS) entry which is preliminary data.</text>
</comment>
<dbReference type="PANTHER" id="PTHR22754">
    <property type="entry name" value="DISCO-INTERACTING PROTEIN 2 DIP2 -RELATED"/>
    <property type="match status" value="1"/>
</dbReference>
<comment type="similarity">
    <text evidence="1">Belongs to the ATP-dependent AMP-binding enzyme family.</text>
</comment>
<protein>
    <submittedName>
        <fullName evidence="4">Acyl-CoA synthetase (AMP-forming)/AMP-acid ligase II</fullName>
    </submittedName>
</protein>
<dbReference type="InterPro" id="IPR042099">
    <property type="entry name" value="ANL_N_sf"/>
</dbReference>
<accession>A0A561R3G8</accession>
<keyword evidence="5" id="KW-1185">Reference proteome</keyword>
<evidence type="ECO:0000259" key="3">
    <source>
        <dbReference type="Pfam" id="PF23024"/>
    </source>
</evidence>
<gene>
    <name evidence="4" type="ORF">FHW37_102795</name>
</gene>
<dbReference type="AlphaFoldDB" id="A0A561R3G8"/>
<dbReference type="GO" id="GO:0016874">
    <property type="term" value="F:ligase activity"/>
    <property type="evidence" value="ECO:0007669"/>
    <property type="project" value="UniProtKB-KW"/>
</dbReference>
<evidence type="ECO:0000313" key="5">
    <source>
        <dbReference type="Proteomes" id="UP000320653"/>
    </source>
</evidence>
<evidence type="ECO:0000313" key="4">
    <source>
        <dbReference type="EMBL" id="TWF57154.1"/>
    </source>
</evidence>
<dbReference type="Proteomes" id="UP000320653">
    <property type="component" value="Unassembled WGS sequence"/>
</dbReference>
<organism evidence="4 5">
    <name type="scientific">Neorhizobium alkalisoli</name>
    <dbReference type="NCBI Taxonomy" id="528178"/>
    <lineage>
        <taxon>Bacteria</taxon>
        <taxon>Pseudomonadati</taxon>
        <taxon>Pseudomonadota</taxon>
        <taxon>Alphaproteobacteria</taxon>
        <taxon>Hyphomicrobiales</taxon>
        <taxon>Rhizobiaceae</taxon>
        <taxon>Rhizobium/Agrobacterium group</taxon>
        <taxon>Neorhizobium</taxon>
    </lineage>
</organism>
<dbReference type="GO" id="GO:0005886">
    <property type="term" value="C:plasma membrane"/>
    <property type="evidence" value="ECO:0007669"/>
    <property type="project" value="TreeGrafter"/>
</dbReference>
<dbReference type="PANTHER" id="PTHR22754:SF32">
    <property type="entry name" value="DISCO-INTERACTING PROTEIN 2"/>
    <property type="match status" value="1"/>
</dbReference>
<dbReference type="OrthoDB" id="9803968at2"/>
<dbReference type="InterPro" id="IPR000873">
    <property type="entry name" value="AMP-dep_synth/lig_dom"/>
</dbReference>
<name>A0A561R3G8_9HYPH</name>
<evidence type="ECO:0000256" key="1">
    <source>
        <dbReference type="ARBA" id="ARBA00006432"/>
    </source>
</evidence>
<proteinExistence type="inferred from homology"/>
<dbReference type="InterPro" id="IPR025110">
    <property type="entry name" value="AMP-bd_C"/>
</dbReference>
<dbReference type="Pfam" id="PF23024">
    <property type="entry name" value="AMP-dom_DIP2-like"/>
    <property type="match status" value="1"/>
</dbReference>
<dbReference type="RefSeq" id="WP_145635441.1">
    <property type="nucleotide sequence ID" value="NZ_VIWP01000002.1"/>
</dbReference>
<dbReference type="Gene3D" id="3.40.50.12780">
    <property type="entry name" value="N-terminal domain of ligase-like"/>
    <property type="match status" value="1"/>
</dbReference>
<dbReference type="EMBL" id="VIWP01000002">
    <property type="protein sequence ID" value="TWF57154.1"/>
    <property type="molecule type" value="Genomic_DNA"/>
</dbReference>